<reference evidence="4 5" key="1">
    <citation type="submission" date="2019-03" db="EMBL/GenBank/DDBJ databases">
        <title>Seongchinamella monodicae gen. nov., sp. nov., a novel member of the Gammaproteobacteria isolated from a tidal mudflat of beach.</title>
        <authorList>
            <person name="Yang H.G."/>
            <person name="Kang J.W."/>
            <person name="Lee S.D."/>
        </authorList>
    </citation>
    <scope>NUCLEOTIDE SEQUENCE [LARGE SCALE GENOMIC DNA]</scope>
    <source>
        <strain evidence="4 5">GH4-78</strain>
    </source>
</reference>
<dbReference type="Proteomes" id="UP000295554">
    <property type="component" value="Unassembled WGS sequence"/>
</dbReference>
<accession>A0A4R5LNA2</accession>
<evidence type="ECO:0000256" key="1">
    <source>
        <dbReference type="ARBA" id="ARBA00022729"/>
    </source>
</evidence>
<evidence type="ECO:0000313" key="4">
    <source>
        <dbReference type="EMBL" id="TDG11823.1"/>
    </source>
</evidence>
<dbReference type="PANTHER" id="PTHR15337:SF11">
    <property type="entry name" value="THIOREDOXIN DOMAIN-CONTAINING PROTEIN"/>
    <property type="match status" value="1"/>
</dbReference>
<keyword evidence="5" id="KW-1185">Reference proteome</keyword>
<dbReference type="PROSITE" id="PS51352">
    <property type="entry name" value="THIOREDOXIN_2"/>
    <property type="match status" value="1"/>
</dbReference>
<dbReference type="OrthoDB" id="5733562at2"/>
<evidence type="ECO:0000313" key="5">
    <source>
        <dbReference type="Proteomes" id="UP000295554"/>
    </source>
</evidence>
<protein>
    <submittedName>
        <fullName evidence="4">DUF255 domain-containing protein</fullName>
    </submittedName>
</protein>
<dbReference type="EMBL" id="SMSE01000004">
    <property type="protein sequence ID" value="TDG11823.1"/>
    <property type="molecule type" value="Genomic_DNA"/>
</dbReference>
<dbReference type="PANTHER" id="PTHR15337">
    <property type="entry name" value="ANTERIOR GRADIENT PROTEIN-RELATED"/>
    <property type="match status" value="1"/>
</dbReference>
<proteinExistence type="predicted"/>
<dbReference type="RefSeq" id="WP_133214437.1">
    <property type="nucleotide sequence ID" value="NZ_SMSE01000004.1"/>
</dbReference>
<evidence type="ECO:0000256" key="2">
    <source>
        <dbReference type="SAM" id="SignalP"/>
    </source>
</evidence>
<gene>
    <name evidence="4" type="ORF">E2F43_15750</name>
</gene>
<organism evidence="4 5">
    <name type="scientific">Seongchinamella unica</name>
    <dbReference type="NCBI Taxonomy" id="2547392"/>
    <lineage>
        <taxon>Bacteria</taxon>
        <taxon>Pseudomonadati</taxon>
        <taxon>Pseudomonadota</taxon>
        <taxon>Gammaproteobacteria</taxon>
        <taxon>Cellvibrionales</taxon>
        <taxon>Halieaceae</taxon>
        <taxon>Seongchinamella</taxon>
    </lineage>
</organism>
<feature type="domain" description="Thioredoxin" evidence="3">
    <location>
        <begin position="20"/>
        <end position="156"/>
    </location>
</feature>
<dbReference type="InterPro" id="IPR013766">
    <property type="entry name" value="Thioredoxin_domain"/>
</dbReference>
<feature type="chain" id="PRO_5020668251" evidence="2">
    <location>
        <begin position="23"/>
        <end position="520"/>
    </location>
</feature>
<dbReference type="Pfam" id="PF13899">
    <property type="entry name" value="Thioredoxin_7"/>
    <property type="match status" value="1"/>
</dbReference>
<sequence>MFTRISVTILLLPLLLSACSKAPAPAPGAEATAPAAGQAATAREIAWFDGSLEEAFAAAKAQDKPLFVYWGAEWCPYCKHLQATIFVRDEFINISRQFIAVDMSNGDSETIRQSDRFDIYGLPTVILFAPDGTELTRIPGGMDMEQYAAALELTINSLRPVTELLAAARAGETLADDDWRLLGNYDWRSDRARMLQEDDPAALLAQLATDCPARLDLACSRLRLSATQFWLSADEASRDTAIGAENLQAFVDILDDPSLRTANMTTLADLGGDVVKKLASGEQQAELRTELMAQLQAAAADENLNLLHRAAILSGWAGVATALLEEDQSPPADIVDWGRGAADGMMQELSPYQVHAGINQLWGVYYDLGLEPEAREALTRGIEESKTPFYFMSGMAYLEREAGNDDAALAWSRQAWETAREPMHRARWGGGYIRRLLDMAPEQNQEVERAVSLWLSELAAQPYGIELYANSLERLNSRLQAWSEEDPARAEVVAGLRSALAGHCAQSEFESPVAICESVM</sequence>
<dbReference type="Gene3D" id="3.40.30.10">
    <property type="entry name" value="Glutaredoxin"/>
    <property type="match status" value="1"/>
</dbReference>
<dbReference type="InterPro" id="IPR036249">
    <property type="entry name" value="Thioredoxin-like_sf"/>
</dbReference>
<dbReference type="InterPro" id="IPR051099">
    <property type="entry name" value="AGR/TXD"/>
</dbReference>
<feature type="signal peptide" evidence="2">
    <location>
        <begin position="1"/>
        <end position="22"/>
    </location>
</feature>
<keyword evidence="1 2" id="KW-0732">Signal</keyword>
<evidence type="ECO:0000259" key="3">
    <source>
        <dbReference type="PROSITE" id="PS51352"/>
    </source>
</evidence>
<dbReference type="SUPFAM" id="SSF52833">
    <property type="entry name" value="Thioredoxin-like"/>
    <property type="match status" value="1"/>
</dbReference>
<comment type="caution">
    <text evidence="4">The sequence shown here is derived from an EMBL/GenBank/DDBJ whole genome shotgun (WGS) entry which is preliminary data.</text>
</comment>
<dbReference type="AlphaFoldDB" id="A0A4R5LNA2"/>
<name>A0A4R5LNA2_9GAMM</name>
<dbReference type="PROSITE" id="PS51257">
    <property type="entry name" value="PROKAR_LIPOPROTEIN"/>
    <property type="match status" value="1"/>
</dbReference>